<dbReference type="InterPro" id="IPR011042">
    <property type="entry name" value="6-blade_b-propeller_TolB-like"/>
</dbReference>
<dbReference type="Gene3D" id="2.120.10.30">
    <property type="entry name" value="TolB, C-terminal domain"/>
    <property type="match status" value="1"/>
</dbReference>
<keyword evidence="7" id="KW-1185">Reference proteome</keyword>
<proteinExistence type="inferred from homology"/>
<protein>
    <submittedName>
        <fullName evidence="8">Protein yellow</fullName>
    </submittedName>
</protein>
<dbReference type="InterPro" id="IPR017996">
    <property type="entry name" value="MRJP/yellow-related"/>
</dbReference>
<feature type="compositionally biased region" description="Basic residues" evidence="5">
    <location>
        <begin position="446"/>
        <end position="458"/>
    </location>
</feature>
<dbReference type="GeneID" id="101899101"/>
<keyword evidence="4 6" id="KW-0732">Signal</keyword>
<comment type="similarity">
    <text evidence="2">Belongs to the major royal jelly protein family.</text>
</comment>
<keyword evidence="3" id="KW-0964">Secreted</keyword>
<evidence type="ECO:0000256" key="2">
    <source>
        <dbReference type="ARBA" id="ARBA00009127"/>
    </source>
</evidence>
<dbReference type="Proteomes" id="UP001652621">
    <property type="component" value="Unplaced"/>
</dbReference>
<dbReference type="Pfam" id="PF03022">
    <property type="entry name" value="MRJP"/>
    <property type="match status" value="1"/>
</dbReference>
<evidence type="ECO:0000256" key="4">
    <source>
        <dbReference type="ARBA" id="ARBA00022729"/>
    </source>
</evidence>
<feature type="signal peptide" evidence="6">
    <location>
        <begin position="1"/>
        <end position="32"/>
    </location>
</feature>
<dbReference type="RefSeq" id="XP_058980702.1">
    <property type="nucleotide sequence ID" value="XM_059124719.1"/>
</dbReference>
<feature type="chain" id="PRO_5046058117" evidence="6">
    <location>
        <begin position="33"/>
        <end position="485"/>
    </location>
</feature>
<name>A0ABM3V4J1_MUSDO</name>
<evidence type="ECO:0000256" key="3">
    <source>
        <dbReference type="ARBA" id="ARBA00022525"/>
    </source>
</evidence>
<evidence type="ECO:0000313" key="8">
    <source>
        <dbReference type="RefSeq" id="XP_058980702.1"/>
    </source>
</evidence>
<gene>
    <name evidence="8" type="primary">LOC101899101</name>
</gene>
<evidence type="ECO:0000313" key="7">
    <source>
        <dbReference type="Proteomes" id="UP001652621"/>
    </source>
</evidence>
<comment type="subcellular location">
    <subcellularLocation>
        <location evidence="1">Secreted</location>
    </subcellularLocation>
</comment>
<reference evidence="8" key="1">
    <citation type="submission" date="2025-08" db="UniProtKB">
        <authorList>
            <consortium name="RefSeq"/>
        </authorList>
    </citation>
    <scope>IDENTIFICATION</scope>
    <source>
        <strain evidence="8">Aabys</strain>
        <tissue evidence="8">Whole body</tissue>
    </source>
</reference>
<dbReference type="PANTHER" id="PTHR10009">
    <property type="entry name" value="PROTEIN YELLOW-RELATED"/>
    <property type="match status" value="1"/>
</dbReference>
<evidence type="ECO:0000256" key="5">
    <source>
        <dbReference type="SAM" id="MobiDB-lite"/>
    </source>
</evidence>
<dbReference type="PANTHER" id="PTHR10009:SF12">
    <property type="entry name" value="LD43175P"/>
    <property type="match status" value="1"/>
</dbReference>
<feature type="region of interest" description="Disordered" evidence="5">
    <location>
        <begin position="440"/>
        <end position="459"/>
    </location>
</feature>
<evidence type="ECO:0000256" key="6">
    <source>
        <dbReference type="SAM" id="SignalP"/>
    </source>
</evidence>
<evidence type="ECO:0000256" key="1">
    <source>
        <dbReference type="ARBA" id="ARBA00004613"/>
    </source>
</evidence>
<organism evidence="7 8">
    <name type="scientific">Musca domestica</name>
    <name type="common">House fly</name>
    <dbReference type="NCBI Taxonomy" id="7370"/>
    <lineage>
        <taxon>Eukaryota</taxon>
        <taxon>Metazoa</taxon>
        <taxon>Ecdysozoa</taxon>
        <taxon>Arthropoda</taxon>
        <taxon>Hexapoda</taxon>
        <taxon>Insecta</taxon>
        <taxon>Pterygota</taxon>
        <taxon>Neoptera</taxon>
        <taxon>Endopterygota</taxon>
        <taxon>Diptera</taxon>
        <taxon>Brachycera</taxon>
        <taxon>Muscomorpha</taxon>
        <taxon>Muscoidea</taxon>
        <taxon>Muscidae</taxon>
        <taxon>Musca</taxon>
    </lineage>
</organism>
<accession>A0ABM3V4J1</accession>
<sequence length="485" mass="55687">MTAKLKCFASLGWPCGMLCLLTLAFVATTIEANDNLRVAYEWKEMDFKYANSELRWQAIENFEFKPENVIPFGIEIYKTRLFVTLPRWREGVPASLAYLDLNDNSTKSPALIPYPSWEAHNLENIEPELVSPFRVRADRCGRLWVLDSRLDGVLEDTQIFGPAQLLVYDLHNDDLLRRHIFPPNQVKENSFFANLAIEDGDCENTFAYAGDLGNPGLVVYSWKQEESWRVVHHYFHPDPMSGNFSIGGHMFQWDDGLYGLSLSKPEEDGFSTLYFHPLTSTMEFSVSTKILRNKTLATEGKIYREFKVLGSRGINAQSGASFLDPKTDVLFYTLPNLNAVACWKTSSVEYSPKSQGRVYMHPVEMLFPSDVKIDGEHNLWVLSNRLQEFIYGELFPNSVNFRILTAPVMEAIANTVCEEGLKRSVLEDSRGSMPSDFNVNNDLHHNHMNHHHHHHQHDHHNAADSISRFSMMMLGIWICIWQLFR</sequence>